<evidence type="ECO:0000256" key="6">
    <source>
        <dbReference type="SAM" id="Phobius"/>
    </source>
</evidence>
<organism evidence="7 8">
    <name type="scientific">Lithohypha guttulata</name>
    <dbReference type="NCBI Taxonomy" id="1690604"/>
    <lineage>
        <taxon>Eukaryota</taxon>
        <taxon>Fungi</taxon>
        <taxon>Dikarya</taxon>
        <taxon>Ascomycota</taxon>
        <taxon>Pezizomycotina</taxon>
        <taxon>Eurotiomycetes</taxon>
        <taxon>Chaetothyriomycetidae</taxon>
        <taxon>Chaetothyriales</taxon>
        <taxon>Trichomeriaceae</taxon>
        <taxon>Lithohypha</taxon>
    </lineage>
</organism>
<keyword evidence="6" id="KW-1133">Transmembrane helix</keyword>
<comment type="subunit">
    <text evidence="1">Interacts with lipid droplet proteins.</text>
</comment>
<feature type="region of interest" description="Disordered" evidence="5">
    <location>
        <begin position="178"/>
        <end position="215"/>
    </location>
</feature>
<comment type="caution">
    <text evidence="7">The sequence shown here is derived from an EMBL/GenBank/DDBJ whole genome shotgun (WGS) entry which is preliminary data.</text>
</comment>
<dbReference type="Pfam" id="PF10300">
    <property type="entry name" value="Iml2-TPR_39"/>
    <property type="match status" value="1"/>
</dbReference>
<feature type="transmembrane region" description="Helical" evidence="6">
    <location>
        <begin position="330"/>
        <end position="355"/>
    </location>
</feature>
<protein>
    <recommendedName>
        <fullName evidence="2">Inclusion body clearance protein IML2</fullName>
    </recommendedName>
    <alternativeName>
        <fullName evidence="3">Inclusion body clearance protein iml2</fullName>
    </alternativeName>
</protein>
<accession>A0ABR0KDR1</accession>
<evidence type="ECO:0000256" key="2">
    <source>
        <dbReference type="ARBA" id="ARBA00018424"/>
    </source>
</evidence>
<evidence type="ECO:0000313" key="8">
    <source>
        <dbReference type="Proteomes" id="UP001345013"/>
    </source>
</evidence>
<keyword evidence="8" id="KW-1185">Reference proteome</keyword>
<gene>
    <name evidence="7" type="primary">IML2</name>
    <name evidence="7" type="ORF">LTR24_003847</name>
</gene>
<feature type="transmembrane region" description="Helical" evidence="6">
    <location>
        <begin position="375"/>
        <end position="394"/>
    </location>
</feature>
<feature type="compositionally biased region" description="Polar residues" evidence="5">
    <location>
        <begin position="189"/>
        <end position="198"/>
    </location>
</feature>
<feature type="region of interest" description="Disordered" evidence="5">
    <location>
        <begin position="237"/>
        <end position="257"/>
    </location>
</feature>
<sequence length="771" mass="85699">MSVFGRWLNRGKVAVSSERLDLTAEAQNMDVALRAAERIMNDDITGAEEALKGGDSAFHKLSKGTLGFMKASLGFEQDVMNQATDLLYEAENSAYTYYHKAQRDDSAFQSEIYDRGSEFLLCQAEAQIMSAIVGVLNESLTESIKGFYKMRKAYMTLETLMAMEQKYMATRGVQSLQGSRVASKESLRSFESSQSNTPVIAEPKKQAQPTKPSALRNTTVVTDTAGSSSEDFFEVDESHAQQPATKKYEGHLETAGDQQRQLDPLNERMKHLGVNENLSGMSPAISEAGSRPPLSRTTTGGSKFGLIEIDPDDQMFKNNIDIFIHSGTNLMFGIISLMISVIPPAFAKVLAVIGFRGNREKGMRMLWQASKFENVNGGMAALVLFGWYNGLIGFCDIYSDPDPAIPIMDQVEGYPSDRLKGLLADMRNRYPASHLWMIEQARMSAAARNIDEALVLLDKAGKSEMKQLEALQVFEKSLNAQNSHRYELCAQSFMECVELNAWSQALYYFVAGAAYLQKSRDLAAEGDAAGAKKFEGLAEEHIKKAPSFVGKKKMMGKQLPFDQFVQRKVNKWTANSQAWGCSFLDAVGVPPIEESIFLWSGYKKMNEAQLTKSLQNLDRAEQSSSWAKQALDEKTISALLRATVYRNLRQHKEAQAILEKVVFVHDKAAFAGQNMDTWAAPAAYYEHAVNSWQQRKEYILRHGTTLAGPTANSMKPTETDIQHDRALVAEARKQVEKAKNWGSYELDARIGMKVTAALGAIVRWETRNGAA</sequence>
<feature type="region of interest" description="Disordered" evidence="5">
    <location>
        <begin position="277"/>
        <end position="303"/>
    </location>
</feature>
<keyword evidence="6" id="KW-0472">Membrane</keyword>
<evidence type="ECO:0000313" key="7">
    <source>
        <dbReference type="EMBL" id="KAK5094038.1"/>
    </source>
</evidence>
<comment type="function">
    <text evidence="4">Inclusion body (IB) resident protein that interacts strongly with lipid droplet (LD) proteins. Involved in LD-mediated IB clearing after protein folding stress, probably by enabling access to the IBs of an LD-stored soluble sterol derivative that acts as a chaperone in inclusion clearing.</text>
</comment>
<keyword evidence="6" id="KW-0812">Transmembrane</keyword>
<dbReference type="EMBL" id="JAVRRG010000037">
    <property type="protein sequence ID" value="KAK5094038.1"/>
    <property type="molecule type" value="Genomic_DNA"/>
</dbReference>
<dbReference type="InterPro" id="IPR019412">
    <property type="entry name" value="IML2/TPR_39"/>
</dbReference>
<dbReference type="PANTHER" id="PTHR31859">
    <property type="entry name" value="TETRATRICOPEPTIDE REPEAT PROTEIN 39 FAMILY MEMBER"/>
    <property type="match status" value="1"/>
</dbReference>
<dbReference type="Proteomes" id="UP001345013">
    <property type="component" value="Unassembled WGS sequence"/>
</dbReference>
<evidence type="ECO:0000256" key="5">
    <source>
        <dbReference type="SAM" id="MobiDB-lite"/>
    </source>
</evidence>
<evidence type="ECO:0000256" key="4">
    <source>
        <dbReference type="ARBA" id="ARBA00043897"/>
    </source>
</evidence>
<proteinExistence type="predicted"/>
<evidence type="ECO:0000256" key="3">
    <source>
        <dbReference type="ARBA" id="ARBA00019539"/>
    </source>
</evidence>
<dbReference type="PANTHER" id="PTHR31859:SF1">
    <property type="entry name" value="TETRATRICOPEPTIDE REPEAT PROTEIN 39C"/>
    <property type="match status" value="1"/>
</dbReference>
<evidence type="ECO:0000256" key="1">
    <source>
        <dbReference type="ARBA" id="ARBA00011408"/>
    </source>
</evidence>
<name>A0ABR0KDR1_9EURO</name>
<reference evidence="7 8" key="1">
    <citation type="submission" date="2023-08" db="EMBL/GenBank/DDBJ databases">
        <title>Black Yeasts Isolated from many extreme environments.</title>
        <authorList>
            <person name="Coleine C."/>
            <person name="Stajich J.E."/>
            <person name="Selbmann L."/>
        </authorList>
    </citation>
    <scope>NUCLEOTIDE SEQUENCE [LARGE SCALE GENOMIC DNA]</scope>
    <source>
        <strain evidence="7 8">CCFEE 5885</strain>
    </source>
</reference>